<evidence type="ECO:0000313" key="3">
    <source>
        <dbReference type="EMBL" id="GAA2634072.1"/>
    </source>
</evidence>
<feature type="region of interest" description="Disordered" evidence="1">
    <location>
        <begin position="1"/>
        <end position="25"/>
    </location>
</feature>
<dbReference type="GO" id="GO:0016301">
    <property type="term" value="F:kinase activity"/>
    <property type="evidence" value="ECO:0007669"/>
    <property type="project" value="UniProtKB-KW"/>
</dbReference>
<keyword evidence="3" id="KW-0808">Transferase</keyword>
<feature type="compositionally biased region" description="Low complexity" evidence="1">
    <location>
        <begin position="9"/>
        <end position="25"/>
    </location>
</feature>
<dbReference type="RefSeq" id="WP_344570009.1">
    <property type="nucleotide sequence ID" value="NZ_BAAARJ010000023.1"/>
</dbReference>
<dbReference type="Gene3D" id="3.40.50.300">
    <property type="entry name" value="P-loop containing nucleotide triphosphate hydrolases"/>
    <property type="match status" value="1"/>
</dbReference>
<evidence type="ECO:0000259" key="2">
    <source>
        <dbReference type="Pfam" id="PF00485"/>
    </source>
</evidence>
<protein>
    <submittedName>
        <fullName evidence="3">Nucleoside/nucleotide kinase family protein</fullName>
    </submittedName>
</protein>
<sequence>MPDHASEPPGGTASEASGTAAAAAPPDAAAVPGALLDRARALRDRPGRAVLGITGAPGAGKSTLAHALVNALGPGAGLLPMDGFHLSNEVLAALGRRDRKGAPDTFDAAGYAALLARIRESWSTGETVYAPRFHREFEESLAAEIALGPDAALVITEGNYLLLDEGPWARVRPLLDEVWYVEPGEEVRLGRLVERHIAYGKPPERAHAWAHGPDQANAVRIARTRARADLLVRPDTAGR</sequence>
<dbReference type="Proteomes" id="UP001501447">
    <property type="component" value="Unassembled WGS sequence"/>
</dbReference>
<gene>
    <name evidence="3" type="ORF">GCM10009863_57940</name>
</gene>
<reference evidence="3 4" key="1">
    <citation type="journal article" date="2019" name="Int. J. Syst. Evol. Microbiol.">
        <title>The Global Catalogue of Microorganisms (GCM) 10K type strain sequencing project: providing services to taxonomists for standard genome sequencing and annotation.</title>
        <authorList>
            <consortium name="The Broad Institute Genomics Platform"/>
            <consortium name="The Broad Institute Genome Sequencing Center for Infectious Disease"/>
            <person name="Wu L."/>
            <person name="Ma J."/>
        </authorList>
    </citation>
    <scope>NUCLEOTIDE SEQUENCE [LARGE SCALE GENOMIC DNA]</scope>
    <source>
        <strain evidence="3 4">JCM 16373</strain>
    </source>
</reference>
<organism evidence="3 4">
    <name type="scientific">Streptomyces axinellae</name>
    <dbReference type="NCBI Taxonomy" id="552788"/>
    <lineage>
        <taxon>Bacteria</taxon>
        <taxon>Bacillati</taxon>
        <taxon>Actinomycetota</taxon>
        <taxon>Actinomycetes</taxon>
        <taxon>Kitasatosporales</taxon>
        <taxon>Streptomycetaceae</taxon>
        <taxon>Streptomyces</taxon>
    </lineage>
</organism>
<accession>A0ABN3QT80</accession>
<keyword evidence="3" id="KW-0418">Kinase</keyword>
<dbReference type="NCBIfam" id="NF006743">
    <property type="entry name" value="PRK09270.1-2"/>
    <property type="match status" value="1"/>
</dbReference>
<dbReference type="EMBL" id="BAAARJ010000023">
    <property type="protein sequence ID" value="GAA2634072.1"/>
    <property type="molecule type" value="Genomic_DNA"/>
</dbReference>
<proteinExistence type="predicted"/>
<dbReference type="InterPro" id="IPR006083">
    <property type="entry name" value="PRK/URK"/>
</dbReference>
<evidence type="ECO:0000313" key="4">
    <source>
        <dbReference type="Proteomes" id="UP001501447"/>
    </source>
</evidence>
<keyword evidence="4" id="KW-1185">Reference proteome</keyword>
<dbReference type="Pfam" id="PF00485">
    <property type="entry name" value="PRK"/>
    <property type="match status" value="1"/>
</dbReference>
<comment type="caution">
    <text evidence="3">The sequence shown here is derived from an EMBL/GenBank/DDBJ whole genome shotgun (WGS) entry which is preliminary data.</text>
</comment>
<evidence type="ECO:0000256" key="1">
    <source>
        <dbReference type="SAM" id="MobiDB-lite"/>
    </source>
</evidence>
<feature type="domain" description="Phosphoribulokinase/uridine kinase" evidence="2">
    <location>
        <begin position="50"/>
        <end position="198"/>
    </location>
</feature>
<dbReference type="PANTHER" id="PTHR10285">
    <property type="entry name" value="URIDINE KINASE"/>
    <property type="match status" value="1"/>
</dbReference>
<dbReference type="SUPFAM" id="SSF52540">
    <property type="entry name" value="P-loop containing nucleoside triphosphate hydrolases"/>
    <property type="match status" value="1"/>
</dbReference>
<name>A0ABN3QT80_9ACTN</name>
<dbReference type="InterPro" id="IPR027417">
    <property type="entry name" value="P-loop_NTPase"/>
</dbReference>